<name>A0A914W0P2_9BILA</name>
<dbReference type="AlphaFoldDB" id="A0A914W0P2"/>
<dbReference type="InterPro" id="IPR008010">
    <property type="entry name" value="Tatp1"/>
</dbReference>
<feature type="transmembrane region" description="Helical" evidence="7">
    <location>
        <begin position="286"/>
        <end position="311"/>
    </location>
</feature>
<dbReference type="GO" id="GO:0045724">
    <property type="term" value="P:positive regulation of cilium assembly"/>
    <property type="evidence" value="ECO:0007669"/>
    <property type="project" value="TreeGrafter"/>
</dbReference>
<keyword evidence="8" id="KW-1185">Reference proteome</keyword>
<evidence type="ECO:0000313" key="8">
    <source>
        <dbReference type="Proteomes" id="UP000887566"/>
    </source>
</evidence>
<keyword evidence="3 7" id="KW-0812">Transmembrane</keyword>
<proteinExistence type="inferred from homology"/>
<accession>A0A914W0P2</accession>
<dbReference type="PANTHER" id="PTHR13317">
    <property type="entry name" value="TRANSMEMBRANE ANTERIOR POSTERIOR TRANSFORMATION PROTEIN 1 HOMOLOG"/>
    <property type="match status" value="1"/>
</dbReference>
<dbReference type="GO" id="GO:0036064">
    <property type="term" value="C:ciliary basal body"/>
    <property type="evidence" value="ECO:0007669"/>
    <property type="project" value="TreeGrafter"/>
</dbReference>
<evidence type="ECO:0000256" key="5">
    <source>
        <dbReference type="ARBA" id="ARBA00023136"/>
    </source>
</evidence>
<evidence type="ECO:0000256" key="2">
    <source>
        <dbReference type="ARBA" id="ARBA00008803"/>
    </source>
</evidence>
<dbReference type="PANTHER" id="PTHR13317:SF4">
    <property type="entry name" value="TRANSMEMBRANE ANTERIOR POSTERIOR TRANSFORMATION PROTEIN 1 HOMOLOG"/>
    <property type="match status" value="1"/>
</dbReference>
<dbReference type="WBParaSite" id="PSAMB.scaffold2782size21326.g19133.t1">
    <property type="protein sequence ID" value="PSAMB.scaffold2782size21326.g19133.t1"/>
    <property type="gene ID" value="PSAMB.scaffold2782size21326.g19133"/>
</dbReference>
<organism evidence="8 9">
    <name type="scientific">Plectus sambesii</name>
    <dbReference type="NCBI Taxonomy" id="2011161"/>
    <lineage>
        <taxon>Eukaryota</taxon>
        <taxon>Metazoa</taxon>
        <taxon>Ecdysozoa</taxon>
        <taxon>Nematoda</taxon>
        <taxon>Chromadorea</taxon>
        <taxon>Plectida</taxon>
        <taxon>Plectina</taxon>
        <taxon>Plectoidea</taxon>
        <taxon>Plectidae</taxon>
        <taxon>Plectus</taxon>
    </lineage>
</organism>
<sequence>MSAVDAANDLPASSSEMEEAPPTLRRISPDSLRRRRAVHSAELSIETAQPPTPSATLIKQPDLLLQATGDESLLESEVEDFYINDTDFQTVGDQQCASNKTKSSEQLKKAARNVSLADFFWSELSRGYSLHNDRSRFTEKRRKVYAFVQIPLELERFLCYGFLQCVDAFCYMFTFLPLRFLMAIGHLLSYPFRGVGLSSSEKCDMLKVVIVVSACVMMQWIDTSVMYHLVRGQSVIKLYIFYNMLEVADKLFSSFGQDILDALFWTASEPKSSRKALPHFGTLSHLAFAIVYAFLHTVLVLLQATTLNVAFNSHNKALLTIMMSNNFVELKGSVFKKFAKPNLFQMSCSDFTKCGEGATIDDKPVRNLRLIKRIAM</sequence>
<feature type="region of interest" description="Disordered" evidence="6">
    <location>
        <begin position="1"/>
        <end position="56"/>
    </location>
</feature>
<evidence type="ECO:0000313" key="9">
    <source>
        <dbReference type="WBParaSite" id="PSAMB.scaffold2782size21326.g19133.t1"/>
    </source>
</evidence>
<evidence type="ECO:0000256" key="7">
    <source>
        <dbReference type="SAM" id="Phobius"/>
    </source>
</evidence>
<dbReference type="Pfam" id="PF05346">
    <property type="entry name" value="DUF747"/>
    <property type="match status" value="1"/>
</dbReference>
<dbReference type="Proteomes" id="UP000887566">
    <property type="component" value="Unplaced"/>
</dbReference>
<dbReference type="GO" id="GO:0005789">
    <property type="term" value="C:endoplasmic reticulum membrane"/>
    <property type="evidence" value="ECO:0007669"/>
    <property type="project" value="TreeGrafter"/>
</dbReference>
<evidence type="ECO:0000256" key="4">
    <source>
        <dbReference type="ARBA" id="ARBA00022989"/>
    </source>
</evidence>
<feature type="compositionally biased region" description="Polar residues" evidence="6">
    <location>
        <begin position="46"/>
        <end position="56"/>
    </location>
</feature>
<keyword evidence="5 7" id="KW-0472">Membrane</keyword>
<evidence type="ECO:0000256" key="1">
    <source>
        <dbReference type="ARBA" id="ARBA00004141"/>
    </source>
</evidence>
<comment type="subcellular location">
    <subcellularLocation>
        <location evidence="1">Membrane</location>
        <topology evidence="1">Multi-pass membrane protein</topology>
    </subcellularLocation>
</comment>
<evidence type="ECO:0000256" key="3">
    <source>
        <dbReference type="ARBA" id="ARBA00022692"/>
    </source>
</evidence>
<reference evidence="9" key="1">
    <citation type="submission" date="2022-11" db="UniProtKB">
        <authorList>
            <consortium name="WormBaseParasite"/>
        </authorList>
    </citation>
    <scope>IDENTIFICATION</scope>
</reference>
<evidence type="ECO:0000256" key="6">
    <source>
        <dbReference type="SAM" id="MobiDB-lite"/>
    </source>
</evidence>
<keyword evidence="4 7" id="KW-1133">Transmembrane helix</keyword>
<protein>
    <submittedName>
        <fullName evidence="9">Protein TAPT1 homolog</fullName>
    </submittedName>
</protein>
<comment type="similarity">
    <text evidence="2">Belongs to the TAPT1 family.</text>
</comment>